<evidence type="ECO:0000313" key="3">
    <source>
        <dbReference type="Proteomes" id="UP000215289"/>
    </source>
</evidence>
<dbReference type="AlphaFoldDB" id="A0A3R7FAW0"/>
<proteinExistence type="predicted"/>
<keyword evidence="3" id="KW-1185">Reference proteome</keyword>
<name>A0A3R7FAW0_9EURO</name>
<reference evidence="2 3" key="1">
    <citation type="submission" date="2018-08" db="EMBL/GenBank/DDBJ databases">
        <title>Draft genome sequences of two Aspergillus turcosus clinical strains isolated from bronchoalveolar lavage fluid: one azole-susceptible and the other azole-resistant.</title>
        <authorList>
            <person name="Parent-Michaud M."/>
            <person name="Dufresne P.J."/>
            <person name="Fournier E."/>
            <person name="Martineau C."/>
            <person name="Moreira S."/>
            <person name="Perkins V."/>
            <person name="De Repentigny L."/>
            <person name="Dufresne S.F."/>
        </authorList>
    </citation>
    <scope>NUCLEOTIDE SEQUENCE [LARGE SCALE GENOMIC DNA]</scope>
    <source>
        <strain evidence="2">HMR AF 1038</strain>
    </source>
</reference>
<comment type="caution">
    <text evidence="2">The sequence shown here is derived from an EMBL/GenBank/DDBJ whole genome shotgun (WGS) entry which is preliminary data.</text>
</comment>
<evidence type="ECO:0000256" key="1">
    <source>
        <dbReference type="SAM" id="MobiDB-lite"/>
    </source>
</evidence>
<feature type="compositionally biased region" description="Basic residues" evidence="1">
    <location>
        <begin position="322"/>
        <end position="336"/>
    </location>
</feature>
<gene>
    <name evidence="2" type="ORF">CFD26_107639</name>
</gene>
<feature type="compositionally biased region" description="Polar residues" evidence="1">
    <location>
        <begin position="151"/>
        <end position="161"/>
    </location>
</feature>
<organism evidence="2 3">
    <name type="scientific">Aspergillus turcosus</name>
    <dbReference type="NCBI Taxonomy" id="1245748"/>
    <lineage>
        <taxon>Eukaryota</taxon>
        <taxon>Fungi</taxon>
        <taxon>Dikarya</taxon>
        <taxon>Ascomycota</taxon>
        <taxon>Pezizomycotina</taxon>
        <taxon>Eurotiomycetes</taxon>
        <taxon>Eurotiomycetidae</taxon>
        <taxon>Eurotiales</taxon>
        <taxon>Aspergillaceae</taxon>
        <taxon>Aspergillus</taxon>
        <taxon>Aspergillus subgen. Fumigati</taxon>
    </lineage>
</organism>
<dbReference type="EMBL" id="NIDN02000022">
    <property type="protein sequence ID" value="RLL99977.1"/>
    <property type="molecule type" value="Genomic_DNA"/>
</dbReference>
<feature type="compositionally biased region" description="Polar residues" evidence="1">
    <location>
        <begin position="124"/>
        <end position="141"/>
    </location>
</feature>
<dbReference type="Proteomes" id="UP000215289">
    <property type="component" value="Unassembled WGS sequence"/>
</dbReference>
<feature type="compositionally biased region" description="Low complexity" evidence="1">
    <location>
        <begin position="374"/>
        <end position="386"/>
    </location>
</feature>
<sequence>MKLVGWVVLEKEAFQPPRGVPAALGELRLGGSAAVSEDMTADVLVVEASSAESGGEPRNDSNMGKLGIILKSKNSTFQKDSFRQTMSSPILLALYILLICLLRDFSSSNTFHFNRKYQLAPTNHHNDQLSATSSRQYQPSTMGKIERKSLKGSTSSENSQGNKKKTPRQGSTEAIDPRNVTSFREDQKDWSWDNLPAILYQFKPTKEEETKEREPPKMKVLGGKRSRGMDASLRMHKDFAIERNALQQRNVRFRKAFHLVAWSSGNKITCQLEQEVLKKMSERGIDPSHNTTRGLTPGLIKPELGEAGGRIALPDNYGPDRRGHRGPRTPKKKRNAAKVEEDVDMDNLDPATPIREYQPLTPPQSMPGSSVKPGSSFGESAASEESMTTILSPPSPVSSPPVSYSPILSSPVLSAVLSPVGSPVPGSPVLTFTVPEEDVDSPLEETLHDGDLCPCNFDFLLKGESRQNLDWQRPCEEELSGLHKDVPKVLKARHRHQLKRQHKAFKKALPFCNTDSLYAKFASKFDLDDMVNVVPISHKTAPPSSDRLPPSFSCEPMKMRLTFNPHTHDEGAMNWTYAVALNQYYAGQRFLFEMPYVEGVM</sequence>
<feature type="region of interest" description="Disordered" evidence="1">
    <location>
        <begin position="284"/>
        <end position="400"/>
    </location>
</feature>
<accession>A0A3R7FAW0</accession>
<evidence type="ECO:0000313" key="2">
    <source>
        <dbReference type="EMBL" id="RLL99977.1"/>
    </source>
</evidence>
<feature type="region of interest" description="Disordered" evidence="1">
    <location>
        <begin position="124"/>
        <end position="180"/>
    </location>
</feature>
<dbReference type="OrthoDB" id="5348779at2759"/>
<protein>
    <submittedName>
        <fullName evidence="2">Uncharacterized protein</fullName>
    </submittedName>
</protein>